<organism evidence="8 9">
    <name type="scientific">Lactococcus garvieae</name>
    <dbReference type="NCBI Taxonomy" id="1363"/>
    <lineage>
        <taxon>Bacteria</taxon>
        <taxon>Bacillati</taxon>
        <taxon>Bacillota</taxon>
        <taxon>Bacilli</taxon>
        <taxon>Lactobacillales</taxon>
        <taxon>Streptococcaceae</taxon>
        <taxon>Lactococcus</taxon>
    </lineage>
</organism>
<feature type="binding site" evidence="4">
    <location>
        <position position="258"/>
    </location>
    <ligand>
        <name>NAD(+)</name>
        <dbReference type="ChEBI" id="CHEBI:57540"/>
    </ligand>
</feature>
<evidence type="ECO:0000256" key="4">
    <source>
        <dbReference type="PIRSR" id="PIRSR000350-3"/>
    </source>
</evidence>
<keyword evidence="3 4" id="KW-0274">FAD</keyword>
<comment type="similarity">
    <text evidence="1">Belongs to the class-I pyridine nucleotide-disulfide oxidoreductase family.</text>
</comment>
<dbReference type="InterPro" id="IPR016156">
    <property type="entry name" value="FAD/NAD-linked_Rdtase_dimer_sf"/>
</dbReference>
<dbReference type="SUPFAM" id="SSF55424">
    <property type="entry name" value="FAD/NAD-linked reductases, dimerisation (C-terminal) domain"/>
    <property type="match status" value="1"/>
</dbReference>
<dbReference type="AlphaFoldDB" id="A0A1I4EQ34"/>
<evidence type="ECO:0000256" key="3">
    <source>
        <dbReference type="ARBA" id="ARBA00022827"/>
    </source>
</evidence>
<evidence type="ECO:0000256" key="1">
    <source>
        <dbReference type="ARBA" id="ARBA00007532"/>
    </source>
</evidence>
<dbReference type="GO" id="GO:0000166">
    <property type="term" value="F:nucleotide binding"/>
    <property type="evidence" value="ECO:0007669"/>
    <property type="project" value="UniProtKB-KW"/>
</dbReference>
<feature type="binding site" evidence="4">
    <location>
        <begin position="171"/>
        <end position="178"/>
    </location>
    <ligand>
        <name>NAD(+)</name>
        <dbReference type="ChEBI" id="CHEBI:57540"/>
    </ligand>
</feature>
<dbReference type="PIRSF" id="PIRSF000350">
    <property type="entry name" value="Mercury_reductase_MerA"/>
    <property type="match status" value="1"/>
</dbReference>
<dbReference type="Proteomes" id="UP000181969">
    <property type="component" value="Unassembled WGS sequence"/>
</dbReference>
<name>A0A1I4EQ34_9LACT</name>
<feature type="domain" description="Pyridine nucleotide-disulphide oxidoreductase dimerisation" evidence="6">
    <location>
        <begin position="336"/>
        <end position="432"/>
    </location>
</feature>
<feature type="binding site" evidence="4">
    <location>
        <position position="50"/>
    </location>
    <ligand>
        <name>FAD</name>
        <dbReference type="ChEBI" id="CHEBI:57692"/>
    </ligand>
</feature>
<evidence type="ECO:0000256" key="5">
    <source>
        <dbReference type="PIRSR" id="PIRSR000350-4"/>
    </source>
</evidence>
<dbReference type="OrthoDB" id="9800167at2"/>
<dbReference type="Pfam" id="PF07992">
    <property type="entry name" value="Pyr_redox_2"/>
    <property type="match status" value="1"/>
</dbReference>
<comment type="cofactor">
    <cofactor evidence="4">
        <name>FAD</name>
        <dbReference type="ChEBI" id="CHEBI:57692"/>
    </cofactor>
    <text evidence="4">Binds 1 FAD per subunit.</text>
</comment>
<dbReference type="SUPFAM" id="SSF51905">
    <property type="entry name" value="FAD/NAD(P)-binding domain"/>
    <property type="match status" value="1"/>
</dbReference>
<proteinExistence type="inferred from homology"/>
<keyword evidence="4" id="KW-0547">Nucleotide-binding</keyword>
<evidence type="ECO:0000313" key="8">
    <source>
        <dbReference type="EMBL" id="SFL07852.1"/>
    </source>
</evidence>
<feature type="binding site" evidence="4">
    <location>
        <position position="298"/>
    </location>
    <ligand>
        <name>FAD</name>
        <dbReference type="ChEBI" id="CHEBI:57692"/>
    </ligand>
</feature>
<accession>A0A1I4EQ34</accession>
<dbReference type="InterPro" id="IPR004099">
    <property type="entry name" value="Pyr_nucl-diS_OxRdtase_dimer"/>
</dbReference>
<evidence type="ECO:0000313" key="9">
    <source>
        <dbReference type="Proteomes" id="UP000181969"/>
    </source>
</evidence>
<dbReference type="EMBL" id="FOTJ01000001">
    <property type="protein sequence ID" value="SFL07852.1"/>
    <property type="molecule type" value="Genomic_DNA"/>
</dbReference>
<sequence>MEKYDYIIVGAGPGGNALAYALKAQGASVLIAEKDKWGGTCPNYGCDPTKIMMALVEAKYRAENLASAGLHGSLRIDWQEMLARKKAYSDAIPSGTEQGLKNAGIETVYGSASFQTDGHLAVEGKVYVADNYILATGARPRVLDIPGSEYLLTSNDFLELEELPKRLVFLGSGYVSLELAQIAHAAGAEVSVLTHGTLKIRGFADDFAVSYIKQLQKEGISFVDNFSPERLEQTDSGIEIISEDKRKVTADGVISAVGRIPNIEDLNLDAVGVKTTAKGIEVNEFLQTQHPNIYAIGDVLDKKQPKLTPVSGFEARYLARYFAQKGQIEAIQYPAIPTVIFGSSKLAQIGQTQILDKENERSLDMTDWYTYKRIADPLSKINVIVNDKNEILGATLLSTVAEELVNILNFCINQNINLDKFQNMIMAYPTIASDLFYLYD</sequence>
<dbReference type="Gene3D" id="3.30.390.30">
    <property type="match status" value="1"/>
</dbReference>
<dbReference type="GO" id="GO:0016491">
    <property type="term" value="F:oxidoreductase activity"/>
    <property type="evidence" value="ECO:0007669"/>
    <property type="project" value="InterPro"/>
</dbReference>
<evidence type="ECO:0000259" key="7">
    <source>
        <dbReference type="Pfam" id="PF07992"/>
    </source>
</evidence>
<reference evidence="8 9" key="1">
    <citation type="submission" date="2016-10" db="EMBL/GenBank/DDBJ databases">
        <authorList>
            <person name="de Groot N.N."/>
        </authorList>
    </citation>
    <scope>NUCLEOTIDE SEQUENCE [LARGE SCALE GENOMIC DNA]</scope>
    <source>
        <strain evidence="8 9">M79</strain>
    </source>
</reference>
<dbReference type="Gene3D" id="3.50.50.60">
    <property type="entry name" value="FAD/NAD(P)-binding domain"/>
    <property type="match status" value="2"/>
</dbReference>
<dbReference type="PANTHER" id="PTHR43014:SF5">
    <property type="entry name" value="GLUTATHIONE REDUCTASE (NADPH)"/>
    <property type="match status" value="1"/>
</dbReference>
<protein>
    <submittedName>
        <fullName evidence="8">Glutathione reductase (NADPH)</fullName>
    </submittedName>
</protein>
<dbReference type="Pfam" id="PF02852">
    <property type="entry name" value="Pyr_redox_dim"/>
    <property type="match status" value="1"/>
</dbReference>
<dbReference type="PRINTS" id="PR00411">
    <property type="entry name" value="PNDRDTASEI"/>
</dbReference>
<dbReference type="PANTHER" id="PTHR43014">
    <property type="entry name" value="MERCURIC REDUCTASE"/>
    <property type="match status" value="1"/>
</dbReference>
<evidence type="ECO:0000259" key="6">
    <source>
        <dbReference type="Pfam" id="PF02852"/>
    </source>
</evidence>
<keyword evidence="2" id="KW-0285">Flavoprotein</keyword>
<keyword evidence="4" id="KW-0520">NAD</keyword>
<gene>
    <name evidence="8" type="ORF">SAMN05216438_101127</name>
</gene>
<dbReference type="InterPro" id="IPR001100">
    <property type="entry name" value="Pyr_nuc-diS_OxRdtase"/>
</dbReference>
<dbReference type="PRINTS" id="PR00368">
    <property type="entry name" value="FADPNR"/>
</dbReference>
<feature type="domain" description="FAD/NAD(P)-binding" evidence="7">
    <location>
        <begin position="4"/>
        <end position="312"/>
    </location>
</feature>
<dbReference type="RefSeq" id="WP_074749894.1">
    <property type="nucleotide sequence ID" value="NZ_CAXVJC010000003.1"/>
</dbReference>
<dbReference type="InterPro" id="IPR023753">
    <property type="entry name" value="FAD/NAD-binding_dom"/>
</dbReference>
<feature type="disulfide bond" description="Redox-active" evidence="5">
    <location>
        <begin position="41"/>
        <end position="46"/>
    </location>
</feature>
<evidence type="ECO:0000256" key="2">
    <source>
        <dbReference type="ARBA" id="ARBA00022630"/>
    </source>
</evidence>
<dbReference type="InterPro" id="IPR036188">
    <property type="entry name" value="FAD/NAD-bd_sf"/>
</dbReference>